<keyword evidence="10 16" id="KW-0378">Hydrolase</keyword>
<reference evidence="20" key="1">
    <citation type="submission" date="2016-06" db="UniProtKB">
        <authorList>
            <consortium name="WormBaseParasite"/>
        </authorList>
    </citation>
    <scope>IDENTIFICATION</scope>
</reference>
<dbReference type="GO" id="GO:0016020">
    <property type="term" value="C:membrane"/>
    <property type="evidence" value="ECO:0007669"/>
    <property type="project" value="UniProtKB-SubCell"/>
</dbReference>
<dbReference type="InterPro" id="IPR000222">
    <property type="entry name" value="PP2C_BS"/>
</dbReference>
<evidence type="ECO:0000256" key="4">
    <source>
        <dbReference type="ARBA" id="ARBA00004635"/>
    </source>
</evidence>
<dbReference type="Proteomes" id="UP000271087">
    <property type="component" value="Unassembled WGS sequence"/>
</dbReference>
<sequence>MGAFLDKPKTDKNNDEGVAHGTRYAVASMQGWRIDMEDAHVVEISMSTEPPFLNWSFYAVFDGHAGNKAAQHSAENLLKTLLATSQFAQIVQKLNHSSGMMDATTLSLLEEGIKEGFLTLDAKLRERHETDEDNERSGTTAICAIVTPTHIVLANLGDSRAVLARKNQAAFGTEDHKPFLPKERDRIVNAGGSVMIQRVNGSLAVSRALGDFEYKAVPGLDATKQLVSPEPDIYTIVRDPKVDEFLLLACDGVYDVMENAEICSFVESRLLVTSDLPSVANQVLDACLSKGSRDNMTIILVCFDAAPKVDPEAVKKENGWKQKICERVQEILEEHGKQSHVDAEFIMRELGGEVTQACPTGASIHAARSVVDRILAEREVNNEKTRSASSSPGRT</sequence>
<reference evidence="18 19" key="2">
    <citation type="submission" date="2018-08" db="EMBL/GenBank/DDBJ databases">
        <authorList>
            <person name="Laetsch R D."/>
            <person name="Stevens L."/>
            <person name="Kumar S."/>
            <person name="Blaxter L. M."/>
        </authorList>
    </citation>
    <scope>NUCLEOTIDE SEQUENCE [LARGE SCALE GENOMIC DNA]</scope>
</reference>
<evidence type="ECO:0000256" key="2">
    <source>
        <dbReference type="ARBA" id="ARBA00001946"/>
    </source>
</evidence>
<dbReference type="AlphaFoldDB" id="A0A182EDV4"/>
<evidence type="ECO:0000256" key="8">
    <source>
        <dbReference type="ARBA" id="ARBA00022707"/>
    </source>
</evidence>
<keyword evidence="13" id="KW-0472">Membrane</keyword>
<dbReference type="Gene3D" id="1.10.10.430">
    <property type="entry name" value="Phosphatase 2C, C-terminal domain suprefamily"/>
    <property type="match status" value="1"/>
</dbReference>
<evidence type="ECO:0000256" key="7">
    <source>
        <dbReference type="ARBA" id="ARBA00022553"/>
    </source>
</evidence>
<evidence type="ECO:0000256" key="14">
    <source>
        <dbReference type="ARBA" id="ARBA00023211"/>
    </source>
</evidence>
<dbReference type="GO" id="GO:0005829">
    <property type="term" value="C:cytosol"/>
    <property type="evidence" value="ECO:0007669"/>
    <property type="project" value="UniProtKB-SubCell"/>
</dbReference>
<evidence type="ECO:0000313" key="19">
    <source>
        <dbReference type="Proteomes" id="UP000271087"/>
    </source>
</evidence>
<evidence type="ECO:0000256" key="10">
    <source>
        <dbReference type="ARBA" id="ARBA00022801"/>
    </source>
</evidence>
<dbReference type="PANTHER" id="PTHR47992">
    <property type="entry name" value="PROTEIN PHOSPHATASE"/>
    <property type="match status" value="1"/>
</dbReference>
<evidence type="ECO:0000259" key="17">
    <source>
        <dbReference type="PROSITE" id="PS51746"/>
    </source>
</evidence>
<evidence type="ECO:0000313" key="18">
    <source>
        <dbReference type="EMBL" id="VDK81673.1"/>
    </source>
</evidence>
<dbReference type="Pfam" id="PF07830">
    <property type="entry name" value="PP2C_C"/>
    <property type="match status" value="1"/>
</dbReference>
<dbReference type="SUPFAM" id="SSF81606">
    <property type="entry name" value="PP2C-like"/>
    <property type="match status" value="1"/>
</dbReference>
<accession>A0A182EDV4</accession>
<dbReference type="InterPro" id="IPR036580">
    <property type="entry name" value="PP2C_C_sf"/>
</dbReference>
<dbReference type="SUPFAM" id="SSF81601">
    <property type="entry name" value="Protein serine/threonine phosphatase 2C, C-terminal domain"/>
    <property type="match status" value="1"/>
</dbReference>
<evidence type="ECO:0000256" key="6">
    <source>
        <dbReference type="ARBA" id="ARBA00022490"/>
    </source>
</evidence>
<dbReference type="Pfam" id="PF00481">
    <property type="entry name" value="PP2C"/>
    <property type="match status" value="1"/>
</dbReference>
<keyword evidence="9" id="KW-0479">Metal-binding</keyword>
<dbReference type="STRING" id="42157.A0A182EDV4"/>
<protein>
    <submittedName>
        <fullName evidence="20">PPM-type phosphatase domain-containing protein</fullName>
    </submittedName>
</protein>
<evidence type="ECO:0000256" key="3">
    <source>
        <dbReference type="ARBA" id="ARBA00004514"/>
    </source>
</evidence>
<dbReference type="InterPro" id="IPR036457">
    <property type="entry name" value="PPM-type-like_dom_sf"/>
</dbReference>
<dbReference type="CDD" id="cd00143">
    <property type="entry name" value="PP2Cc"/>
    <property type="match status" value="1"/>
</dbReference>
<comment type="subcellular location">
    <subcellularLocation>
        <location evidence="3">Cytoplasm</location>
        <location evidence="3">Cytosol</location>
    </subcellularLocation>
    <subcellularLocation>
        <location evidence="4">Membrane</location>
        <topology evidence="4">Lipid-anchor</topology>
    </subcellularLocation>
</comment>
<evidence type="ECO:0000256" key="12">
    <source>
        <dbReference type="ARBA" id="ARBA00022912"/>
    </source>
</evidence>
<evidence type="ECO:0000256" key="16">
    <source>
        <dbReference type="RuleBase" id="RU003465"/>
    </source>
</evidence>
<dbReference type="WBParaSite" id="nOo.2.0.1.t06256-RA">
    <property type="protein sequence ID" value="nOo.2.0.1.t06256-RA"/>
    <property type="gene ID" value="nOo.2.0.1.g06256"/>
</dbReference>
<comment type="cofactor">
    <cofactor evidence="1">
        <name>Mn(2+)</name>
        <dbReference type="ChEBI" id="CHEBI:29035"/>
    </cofactor>
</comment>
<dbReference type="GO" id="GO:0030145">
    <property type="term" value="F:manganese ion binding"/>
    <property type="evidence" value="ECO:0007669"/>
    <property type="project" value="InterPro"/>
</dbReference>
<keyword evidence="8" id="KW-0519">Myristate</keyword>
<comment type="cofactor">
    <cofactor evidence="2">
        <name>Mg(2+)</name>
        <dbReference type="ChEBI" id="CHEBI:18420"/>
    </cofactor>
</comment>
<proteinExistence type="inferred from homology"/>
<name>A0A182EDV4_ONCOC</name>
<dbReference type="InterPro" id="IPR001932">
    <property type="entry name" value="PPM-type_phosphatase-like_dom"/>
</dbReference>
<dbReference type="InterPro" id="IPR015655">
    <property type="entry name" value="PP2C"/>
</dbReference>
<comment type="similarity">
    <text evidence="5 16">Belongs to the PP2C family.</text>
</comment>
<keyword evidence="14" id="KW-0464">Manganese</keyword>
<dbReference type="PROSITE" id="PS51746">
    <property type="entry name" value="PPM_2"/>
    <property type="match status" value="1"/>
</dbReference>
<evidence type="ECO:0000256" key="15">
    <source>
        <dbReference type="ARBA" id="ARBA00023288"/>
    </source>
</evidence>
<evidence type="ECO:0000256" key="13">
    <source>
        <dbReference type="ARBA" id="ARBA00023136"/>
    </source>
</evidence>
<evidence type="ECO:0000256" key="1">
    <source>
        <dbReference type="ARBA" id="ARBA00001936"/>
    </source>
</evidence>
<dbReference type="GO" id="GO:0000287">
    <property type="term" value="F:magnesium ion binding"/>
    <property type="evidence" value="ECO:0007669"/>
    <property type="project" value="InterPro"/>
</dbReference>
<dbReference type="SMART" id="SM00332">
    <property type="entry name" value="PP2Cc"/>
    <property type="match status" value="1"/>
</dbReference>
<evidence type="ECO:0000313" key="20">
    <source>
        <dbReference type="WBParaSite" id="nOo.2.0.1.t06256-RA"/>
    </source>
</evidence>
<keyword evidence="11" id="KW-0460">Magnesium</keyword>
<keyword evidence="12 16" id="KW-0904">Protein phosphatase</keyword>
<gene>
    <name evidence="18" type="ORF">NOO_LOCUS6256</name>
</gene>
<dbReference type="EMBL" id="UYRW01001894">
    <property type="protein sequence ID" value="VDK81673.1"/>
    <property type="molecule type" value="Genomic_DNA"/>
</dbReference>
<evidence type="ECO:0000256" key="5">
    <source>
        <dbReference type="ARBA" id="ARBA00006702"/>
    </source>
</evidence>
<evidence type="ECO:0000256" key="9">
    <source>
        <dbReference type="ARBA" id="ARBA00022723"/>
    </source>
</evidence>
<keyword evidence="15" id="KW-0449">Lipoprotein</keyword>
<dbReference type="Gene3D" id="3.60.40.10">
    <property type="entry name" value="PPM-type phosphatase domain"/>
    <property type="match status" value="1"/>
</dbReference>
<feature type="domain" description="PPM-type phosphatase" evidence="17">
    <location>
        <begin position="23"/>
        <end position="303"/>
    </location>
</feature>
<dbReference type="PROSITE" id="PS01032">
    <property type="entry name" value="PPM_1"/>
    <property type="match status" value="1"/>
</dbReference>
<keyword evidence="6" id="KW-0963">Cytoplasm</keyword>
<dbReference type="OrthoDB" id="10264738at2759"/>
<keyword evidence="19" id="KW-1185">Reference proteome</keyword>
<dbReference type="GO" id="GO:0004722">
    <property type="term" value="F:protein serine/threonine phosphatase activity"/>
    <property type="evidence" value="ECO:0007669"/>
    <property type="project" value="InterPro"/>
</dbReference>
<dbReference type="FunFam" id="3.60.40.10:FF:000001">
    <property type="entry name" value="protein phosphatase 1B isoform X1"/>
    <property type="match status" value="1"/>
</dbReference>
<dbReference type="InterPro" id="IPR012911">
    <property type="entry name" value="PP2C_C"/>
</dbReference>
<evidence type="ECO:0000256" key="11">
    <source>
        <dbReference type="ARBA" id="ARBA00022842"/>
    </source>
</evidence>
<keyword evidence="7" id="KW-0597">Phosphoprotein</keyword>
<organism evidence="20">
    <name type="scientific">Onchocerca ochengi</name>
    <name type="common">Filarial nematode worm</name>
    <dbReference type="NCBI Taxonomy" id="42157"/>
    <lineage>
        <taxon>Eukaryota</taxon>
        <taxon>Metazoa</taxon>
        <taxon>Ecdysozoa</taxon>
        <taxon>Nematoda</taxon>
        <taxon>Chromadorea</taxon>
        <taxon>Rhabditida</taxon>
        <taxon>Spirurina</taxon>
        <taxon>Spiruromorpha</taxon>
        <taxon>Filarioidea</taxon>
        <taxon>Onchocercidae</taxon>
        <taxon>Onchocerca</taxon>
    </lineage>
</organism>